<organism evidence="1 2">
    <name type="scientific">Cymbomonas tetramitiformis</name>
    <dbReference type="NCBI Taxonomy" id="36881"/>
    <lineage>
        <taxon>Eukaryota</taxon>
        <taxon>Viridiplantae</taxon>
        <taxon>Chlorophyta</taxon>
        <taxon>Pyramimonadophyceae</taxon>
        <taxon>Pyramimonadales</taxon>
        <taxon>Pyramimonadaceae</taxon>
        <taxon>Cymbomonas</taxon>
    </lineage>
</organism>
<name>A0AAE0F5C2_9CHLO</name>
<reference evidence="1 2" key="1">
    <citation type="journal article" date="2015" name="Genome Biol. Evol.">
        <title>Comparative Genomics of a Bacterivorous Green Alga Reveals Evolutionary Causalities and Consequences of Phago-Mixotrophic Mode of Nutrition.</title>
        <authorList>
            <person name="Burns J.A."/>
            <person name="Paasch A."/>
            <person name="Narechania A."/>
            <person name="Kim E."/>
        </authorList>
    </citation>
    <scope>NUCLEOTIDE SEQUENCE [LARGE SCALE GENOMIC DNA]</scope>
    <source>
        <strain evidence="1 2">PLY_AMNH</strain>
    </source>
</reference>
<comment type="caution">
    <text evidence="1">The sequence shown here is derived from an EMBL/GenBank/DDBJ whole genome shotgun (WGS) entry which is preliminary data.</text>
</comment>
<gene>
    <name evidence="1" type="ORF">CYMTET_38575</name>
</gene>
<protein>
    <submittedName>
        <fullName evidence="1">Uncharacterized protein</fullName>
    </submittedName>
</protein>
<sequence length="255" mass="27109">MRLDRLCYCTVTAADALRRHIDETAAVHAVSAGTDMSAEGHDAVFPSASVAPVGGGIETVCPYMCRRSARVAGVTRDDVFTPSVHGFPGTSRRACMCSIEEPVAVPPRRMRVCGSAPLAFAGRRAVALAMLCACCGVAGVEAASLAGGVMLMWLAVDGATDFCVVAPHVPHDVRVHAVGILCRYCLHCGRLALSTHPCSSAEDLLAAAHRHSSEPVPLQPHPPMPADFDTDYFYGQELPRHDLSNTLRVGFEEDD</sequence>
<evidence type="ECO:0000313" key="1">
    <source>
        <dbReference type="EMBL" id="KAK3252114.1"/>
    </source>
</evidence>
<accession>A0AAE0F5C2</accession>
<keyword evidence="2" id="KW-1185">Reference proteome</keyword>
<dbReference type="AlphaFoldDB" id="A0AAE0F5C2"/>
<evidence type="ECO:0000313" key="2">
    <source>
        <dbReference type="Proteomes" id="UP001190700"/>
    </source>
</evidence>
<dbReference type="Proteomes" id="UP001190700">
    <property type="component" value="Unassembled WGS sequence"/>
</dbReference>
<proteinExistence type="predicted"/>
<dbReference type="EMBL" id="LGRX02025622">
    <property type="protein sequence ID" value="KAK3252114.1"/>
    <property type="molecule type" value="Genomic_DNA"/>
</dbReference>